<reference evidence="2 3" key="1">
    <citation type="submission" date="2019-07" db="EMBL/GenBank/DDBJ databases">
        <authorList>
            <person name="Huq M.A."/>
        </authorList>
    </citation>
    <scope>NUCLEOTIDE SEQUENCE [LARGE SCALE GENOMIC DNA]</scope>
    <source>
        <strain evidence="2 3">MAH-3</strain>
    </source>
</reference>
<protein>
    <submittedName>
        <fullName evidence="2">Uncharacterized protein</fullName>
    </submittedName>
</protein>
<keyword evidence="3" id="KW-1185">Reference proteome</keyword>
<dbReference type="Proteomes" id="UP000316008">
    <property type="component" value="Unassembled WGS sequence"/>
</dbReference>
<sequence length="450" mass="50749">MKTIENKPIIIGKKYDLFNQSFSGINLAIIFSILAFLSQGQKITYDSIPGKFTHKRITGLSNQSVNHKSNYLIRLDDFNTALYKVQFKFNDFDWETEPPAILEQYLHGLESITLSDKALFEDKRFRALVDFKDSSIQEADLVEKLNKIIRFIDEYPNTIKDIKLDEMTLIKDASEKGLKDLGFKSTDYSEELNEFQNDIFYVKGLYNALKEFNAESPNSKFEYVQTLASMEGVINKLNSKNYPKLLSYIISFAKEAPKNYAKSDIHFPEKEVTTLQIIVINRFDPTDTICNYSTDIYRTGVFKIDFSTGIGVNSLVKPTYSMANNGSPYIHKENGRDADLSVMALLHANWRLSRNFTFGPTAGVSVSTFDANTGFVLGISGSFGTRNTISLSTGGIMGKSYKLSSRVSSDGNKADIPLESGMTEVPKVDAVNYGWFVSVTYNLTRIKKKP</sequence>
<proteinExistence type="predicted"/>
<dbReference type="RefSeq" id="WP_144332337.1">
    <property type="nucleotide sequence ID" value="NZ_VLPL01000003.1"/>
</dbReference>
<dbReference type="OrthoDB" id="1491176at2"/>
<feature type="transmembrane region" description="Helical" evidence="1">
    <location>
        <begin position="21"/>
        <end position="38"/>
    </location>
</feature>
<dbReference type="EMBL" id="VLPL01000003">
    <property type="protein sequence ID" value="TSJ45380.1"/>
    <property type="molecule type" value="Genomic_DNA"/>
</dbReference>
<accession>A0A556MZN2</accession>
<dbReference type="AlphaFoldDB" id="A0A556MZN2"/>
<evidence type="ECO:0000313" key="2">
    <source>
        <dbReference type="EMBL" id="TSJ45380.1"/>
    </source>
</evidence>
<keyword evidence="1" id="KW-0472">Membrane</keyword>
<organism evidence="2 3">
    <name type="scientific">Fluviicola chungangensis</name>
    <dbReference type="NCBI Taxonomy" id="2597671"/>
    <lineage>
        <taxon>Bacteria</taxon>
        <taxon>Pseudomonadati</taxon>
        <taxon>Bacteroidota</taxon>
        <taxon>Flavobacteriia</taxon>
        <taxon>Flavobacteriales</taxon>
        <taxon>Crocinitomicaceae</taxon>
        <taxon>Fluviicola</taxon>
    </lineage>
</organism>
<comment type="caution">
    <text evidence="2">The sequence shown here is derived from an EMBL/GenBank/DDBJ whole genome shotgun (WGS) entry which is preliminary data.</text>
</comment>
<keyword evidence="1" id="KW-1133">Transmembrane helix</keyword>
<name>A0A556MZN2_9FLAO</name>
<evidence type="ECO:0000256" key="1">
    <source>
        <dbReference type="SAM" id="Phobius"/>
    </source>
</evidence>
<gene>
    <name evidence="2" type="ORF">FO442_06410</name>
</gene>
<evidence type="ECO:0000313" key="3">
    <source>
        <dbReference type="Proteomes" id="UP000316008"/>
    </source>
</evidence>
<keyword evidence="1" id="KW-0812">Transmembrane</keyword>